<reference evidence="7" key="1">
    <citation type="submission" date="2025-08" db="UniProtKB">
        <authorList>
            <consortium name="RefSeq"/>
        </authorList>
    </citation>
    <scope>IDENTIFICATION</scope>
    <source>
        <tissue evidence="7">Gonads</tissue>
    </source>
</reference>
<dbReference type="SUPFAM" id="SSF54001">
    <property type="entry name" value="Cysteine proteinases"/>
    <property type="match status" value="1"/>
</dbReference>
<dbReference type="InterPro" id="IPR038765">
    <property type="entry name" value="Papain-like_cys_pep_sf"/>
</dbReference>
<feature type="signal peptide" evidence="3">
    <location>
        <begin position="1"/>
        <end position="17"/>
    </location>
</feature>
<dbReference type="PROSITE" id="PS00639">
    <property type="entry name" value="THIOL_PROTEASE_HIS"/>
    <property type="match status" value="1"/>
</dbReference>
<dbReference type="FunFam" id="3.90.70.10:FF:000039">
    <property type="entry name" value="Cysteine proteinase 2, putative"/>
    <property type="match status" value="1"/>
</dbReference>
<dbReference type="GeneID" id="115877905"/>
<feature type="domain" description="Peptidase C1A papain C-terminal" evidence="4">
    <location>
        <begin position="108"/>
        <end position="317"/>
    </location>
</feature>
<gene>
    <name evidence="7" type="primary">LOC115877905</name>
</gene>
<dbReference type="InterPro" id="IPR013128">
    <property type="entry name" value="Peptidase_C1A"/>
</dbReference>
<dbReference type="GO" id="GO:0008234">
    <property type="term" value="F:cysteine-type peptidase activity"/>
    <property type="evidence" value="ECO:0007669"/>
    <property type="project" value="InterPro"/>
</dbReference>
<dbReference type="Pfam" id="PF00112">
    <property type="entry name" value="Peptidase_C1"/>
    <property type="match status" value="1"/>
</dbReference>
<dbReference type="OrthoDB" id="10253408at2759"/>
<feature type="domain" description="Cathepsin propeptide inhibitor" evidence="5">
    <location>
        <begin position="22"/>
        <end position="82"/>
    </location>
</feature>
<dbReference type="Proteomes" id="UP000504635">
    <property type="component" value="Unplaced"/>
</dbReference>
<dbReference type="InterPro" id="IPR000668">
    <property type="entry name" value="Peptidase_C1A_C"/>
</dbReference>
<accession>A0A6J2XGS6</accession>
<proteinExistence type="inferred from homology"/>
<organism evidence="6 7">
    <name type="scientific">Sitophilus oryzae</name>
    <name type="common">Rice weevil</name>
    <name type="synonym">Curculio oryzae</name>
    <dbReference type="NCBI Taxonomy" id="7048"/>
    <lineage>
        <taxon>Eukaryota</taxon>
        <taxon>Metazoa</taxon>
        <taxon>Ecdysozoa</taxon>
        <taxon>Arthropoda</taxon>
        <taxon>Hexapoda</taxon>
        <taxon>Insecta</taxon>
        <taxon>Pterygota</taxon>
        <taxon>Neoptera</taxon>
        <taxon>Endopterygota</taxon>
        <taxon>Coleoptera</taxon>
        <taxon>Polyphaga</taxon>
        <taxon>Cucujiformia</taxon>
        <taxon>Curculionidae</taxon>
        <taxon>Dryophthorinae</taxon>
        <taxon>Sitophilus</taxon>
    </lineage>
</organism>
<keyword evidence="3" id="KW-0732">Signal</keyword>
<keyword evidence="2" id="KW-1015">Disulfide bond</keyword>
<dbReference type="KEGG" id="soy:115877905"/>
<evidence type="ECO:0000256" key="2">
    <source>
        <dbReference type="ARBA" id="ARBA00023157"/>
    </source>
</evidence>
<comment type="similarity">
    <text evidence="1">Belongs to the peptidase C1 family.</text>
</comment>
<dbReference type="AlphaFoldDB" id="A0A6J2XGS6"/>
<dbReference type="RefSeq" id="XP_030750145.1">
    <property type="nucleotide sequence ID" value="XM_030894285.1"/>
</dbReference>
<dbReference type="InParanoid" id="A0A6J2XGS6"/>
<dbReference type="Gene3D" id="3.90.70.10">
    <property type="entry name" value="Cysteine proteinases"/>
    <property type="match status" value="1"/>
</dbReference>
<feature type="chain" id="PRO_5026902059" evidence="3">
    <location>
        <begin position="18"/>
        <end position="319"/>
    </location>
</feature>
<dbReference type="InterPro" id="IPR025660">
    <property type="entry name" value="Pept_his_AS"/>
</dbReference>
<dbReference type="SMART" id="SM00645">
    <property type="entry name" value="Pept_C1"/>
    <property type="match status" value="1"/>
</dbReference>
<dbReference type="CDD" id="cd02248">
    <property type="entry name" value="Peptidase_C1A"/>
    <property type="match status" value="1"/>
</dbReference>
<evidence type="ECO:0000313" key="6">
    <source>
        <dbReference type="Proteomes" id="UP000504635"/>
    </source>
</evidence>
<evidence type="ECO:0000256" key="1">
    <source>
        <dbReference type="ARBA" id="ARBA00008455"/>
    </source>
</evidence>
<dbReference type="Pfam" id="PF08246">
    <property type="entry name" value="Inhibitor_I29"/>
    <property type="match status" value="1"/>
</dbReference>
<keyword evidence="6" id="KW-1185">Reference proteome</keyword>
<dbReference type="InterPro" id="IPR039417">
    <property type="entry name" value="Peptidase_C1A_papain-like"/>
</dbReference>
<evidence type="ECO:0000259" key="5">
    <source>
        <dbReference type="SMART" id="SM00848"/>
    </source>
</evidence>
<evidence type="ECO:0000256" key="3">
    <source>
        <dbReference type="SAM" id="SignalP"/>
    </source>
</evidence>
<dbReference type="SMART" id="SM00848">
    <property type="entry name" value="Inhibitor_I29"/>
    <property type="match status" value="1"/>
</dbReference>
<evidence type="ECO:0000313" key="7">
    <source>
        <dbReference type="RefSeq" id="XP_030750145.1"/>
    </source>
</evidence>
<dbReference type="PANTHER" id="PTHR12411">
    <property type="entry name" value="CYSTEINE PROTEASE FAMILY C1-RELATED"/>
    <property type="match status" value="1"/>
</dbReference>
<protein>
    <submittedName>
        <fullName evidence="7">Ervatamin-C-like</fullName>
    </submittedName>
</protein>
<dbReference type="InterPro" id="IPR013201">
    <property type="entry name" value="Prot_inhib_I29"/>
</dbReference>
<dbReference type="GO" id="GO:0006508">
    <property type="term" value="P:proteolysis"/>
    <property type="evidence" value="ECO:0007669"/>
    <property type="project" value="InterPro"/>
</dbReference>
<name>A0A6J2XGS6_SITOR</name>
<dbReference type="PRINTS" id="PR00705">
    <property type="entry name" value="PAPAIN"/>
</dbReference>
<evidence type="ECO:0000259" key="4">
    <source>
        <dbReference type="SMART" id="SM00645"/>
    </source>
</evidence>
<sequence length="319" mass="36189">MKLELFCIFAVLFAVRAEEQRWAQFKLDNSITFSNATEEAVRYNIFEENLKKIEEHNKLYDEGKVSWTQSVTEFTHLSADEFSALLTYKIRKTDTVRMNLLEGFNLSVPETFDWKDQGKVTKVKNQKSCGSCWAFAIIAATESHYLIKTNQTIMLSEQNLVDCCPRKYSCFGCDGGSLIGAWLYMMETGVALESDYPYTGNQGTCQNKTKLFKIKKYVLLPKNEVSMKENVANVGPLAVSLNADLLQNYNSGILDDSTCPTNKNNHAVLVVGYGNKKSTDYWHVKNSWGSNWGESGYFKIKRGSNTCGIQQEAQYPVLY</sequence>